<sequence length="224" mass="23239">MVPVMRLPARRRHLPHRLQETVSGKLGEPARAAAAPESAASAPLPEHLPPARALSTASTGSPMRMSSLSKGSSSLEADAAYNAAIASTADSRQPIKAQQKTRSGELSGGEGSGRIKAIFPSGLSKTSALSKIIQAAHMSSEAHAEKLPALSLSRAGSGHLVDTAGASFTALMSRAAKEPPSYVDSSELVDGADLGKNGLRIRIKTYFNRQRVEVPASPGILVDG</sequence>
<feature type="region of interest" description="Disordered" evidence="1">
    <location>
        <begin position="87"/>
        <end position="112"/>
    </location>
</feature>
<feature type="compositionally biased region" description="Polar residues" evidence="1">
    <location>
        <begin position="88"/>
        <end position="101"/>
    </location>
</feature>
<dbReference type="EMBL" id="CAUYUE010000014">
    <property type="protein sequence ID" value="CAK0786187.1"/>
    <property type="molecule type" value="Genomic_DNA"/>
</dbReference>
<dbReference type="AlphaFoldDB" id="A0AAV1IHP9"/>
<feature type="compositionally biased region" description="Low complexity" evidence="1">
    <location>
        <begin position="29"/>
        <end position="45"/>
    </location>
</feature>
<comment type="caution">
    <text evidence="2">The sequence shown here is derived from an EMBL/GenBank/DDBJ whole genome shotgun (WGS) entry which is preliminary data.</text>
</comment>
<accession>A0AAV1IHP9</accession>
<keyword evidence="3" id="KW-1185">Reference proteome</keyword>
<name>A0AAV1IHP9_9CHLO</name>
<proteinExistence type="predicted"/>
<protein>
    <submittedName>
        <fullName evidence="2">Uncharacterized protein</fullName>
    </submittedName>
</protein>
<dbReference type="Proteomes" id="UP001314263">
    <property type="component" value="Unassembled WGS sequence"/>
</dbReference>
<evidence type="ECO:0000313" key="3">
    <source>
        <dbReference type="Proteomes" id="UP001314263"/>
    </source>
</evidence>
<feature type="region of interest" description="Disordered" evidence="1">
    <location>
        <begin position="1"/>
        <end position="71"/>
    </location>
</feature>
<reference evidence="2 3" key="1">
    <citation type="submission" date="2023-10" db="EMBL/GenBank/DDBJ databases">
        <authorList>
            <person name="Maclean D."/>
            <person name="Macfadyen A."/>
        </authorList>
    </citation>
    <scope>NUCLEOTIDE SEQUENCE [LARGE SCALE GENOMIC DNA]</scope>
</reference>
<evidence type="ECO:0000256" key="1">
    <source>
        <dbReference type="SAM" id="MobiDB-lite"/>
    </source>
</evidence>
<evidence type="ECO:0000313" key="2">
    <source>
        <dbReference type="EMBL" id="CAK0786187.1"/>
    </source>
</evidence>
<gene>
    <name evidence="2" type="ORF">CVIRNUC_009400</name>
</gene>
<organism evidence="2 3">
    <name type="scientific">Coccomyxa viridis</name>
    <dbReference type="NCBI Taxonomy" id="1274662"/>
    <lineage>
        <taxon>Eukaryota</taxon>
        <taxon>Viridiplantae</taxon>
        <taxon>Chlorophyta</taxon>
        <taxon>core chlorophytes</taxon>
        <taxon>Trebouxiophyceae</taxon>
        <taxon>Trebouxiophyceae incertae sedis</taxon>
        <taxon>Coccomyxaceae</taxon>
        <taxon>Coccomyxa</taxon>
    </lineage>
</organism>